<reference evidence="3 4" key="1">
    <citation type="submission" date="2020-04" db="EMBL/GenBank/DDBJ databases">
        <title>Staphylococcus species from domestic dog.</title>
        <authorList>
            <person name="Paterson G.K."/>
        </authorList>
    </citation>
    <scope>NUCLEOTIDE SEQUENCE [LARGE SCALE GENOMIC DNA]</scope>
    <source>
        <strain evidence="3 4">H16/1A</strain>
    </source>
</reference>
<feature type="domain" description="Methyltransferase" evidence="2">
    <location>
        <begin position="49"/>
        <end position="137"/>
    </location>
</feature>
<dbReference type="Proteomes" id="UP000751852">
    <property type="component" value="Unassembled WGS sequence"/>
</dbReference>
<keyword evidence="1" id="KW-0808">Transferase</keyword>
<sequence>MEFLNVFKKWADVYDETVFNAHDDNEYKDVFKGYNEMLDKVATLSSGRILEIGAGTGNLTERLLAQHEAVKAIDPSEEMRNIANQKLPQPIQEGHFLDVPLSHQVDTIVSTFAFHHLKDEQKQEALVYLKQFLAPHGKVIMIDTVFDSLDSKEQYIKRYLERGYLNLVEDLNTEYYTTVTQMEKIVESLNGHVEWERQNDFAQLMIMTFD</sequence>
<protein>
    <submittedName>
        <fullName evidence="3">Methyltransferase domain-containing protein</fullName>
    </submittedName>
</protein>
<dbReference type="Gene3D" id="3.40.50.150">
    <property type="entry name" value="Vaccinia Virus protein VP39"/>
    <property type="match status" value="1"/>
</dbReference>
<dbReference type="InterPro" id="IPR041698">
    <property type="entry name" value="Methyltransf_25"/>
</dbReference>
<evidence type="ECO:0000259" key="2">
    <source>
        <dbReference type="Pfam" id="PF13649"/>
    </source>
</evidence>
<proteinExistence type="predicted"/>
<dbReference type="SUPFAM" id="SSF53335">
    <property type="entry name" value="S-adenosyl-L-methionine-dependent methyltransferases"/>
    <property type="match status" value="1"/>
</dbReference>
<dbReference type="RefSeq" id="WP_198617230.1">
    <property type="nucleotide sequence ID" value="NZ_JABANU010000004.1"/>
</dbReference>
<dbReference type="Pfam" id="PF13649">
    <property type="entry name" value="Methyltransf_25"/>
    <property type="match status" value="1"/>
</dbReference>
<keyword evidence="3" id="KW-0489">Methyltransferase</keyword>
<dbReference type="EMBL" id="JABANU010000004">
    <property type="protein sequence ID" value="MBI5974438.1"/>
    <property type="molecule type" value="Genomic_DNA"/>
</dbReference>
<evidence type="ECO:0000313" key="4">
    <source>
        <dbReference type="Proteomes" id="UP000751852"/>
    </source>
</evidence>
<gene>
    <name evidence="3" type="ORF">HHH54_02345</name>
</gene>
<comment type="caution">
    <text evidence="3">The sequence shown here is derived from an EMBL/GenBank/DDBJ whole genome shotgun (WGS) entry which is preliminary data.</text>
</comment>
<dbReference type="CDD" id="cd02440">
    <property type="entry name" value="AdoMet_MTases"/>
    <property type="match status" value="1"/>
</dbReference>
<dbReference type="InterPro" id="IPR029063">
    <property type="entry name" value="SAM-dependent_MTases_sf"/>
</dbReference>
<evidence type="ECO:0000256" key="1">
    <source>
        <dbReference type="ARBA" id="ARBA00022679"/>
    </source>
</evidence>
<name>A0ABS0T6S0_9STAP</name>
<organism evidence="3 4">
    <name type="scientific">Staphylococcus canis</name>
    <dbReference type="NCBI Taxonomy" id="2724942"/>
    <lineage>
        <taxon>Bacteria</taxon>
        <taxon>Bacillati</taxon>
        <taxon>Bacillota</taxon>
        <taxon>Bacilli</taxon>
        <taxon>Bacillales</taxon>
        <taxon>Staphylococcaceae</taxon>
        <taxon>Staphylococcus</taxon>
    </lineage>
</organism>
<evidence type="ECO:0000313" key="3">
    <source>
        <dbReference type="EMBL" id="MBI5974438.1"/>
    </source>
</evidence>
<accession>A0ABS0T6S0</accession>
<keyword evidence="4" id="KW-1185">Reference proteome</keyword>
<dbReference type="GO" id="GO:0032259">
    <property type="term" value="P:methylation"/>
    <property type="evidence" value="ECO:0007669"/>
    <property type="project" value="UniProtKB-KW"/>
</dbReference>
<dbReference type="GO" id="GO:0008168">
    <property type="term" value="F:methyltransferase activity"/>
    <property type="evidence" value="ECO:0007669"/>
    <property type="project" value="UniProtKB-KW"/>
</dbReference>
<dbReference type="PANTHER" id="PTHR43861">
    <property type="entry name" value="TRANS-ACONITATE 2-METHYLTRANSFERASE-RELATED"/>
    <property type="match status" value="1"/>
</dbReference>